<organism evidence="1 2">
    <name type="scientific">Araneus ventricosus</name>
    <name type="common">Orbweaver spider</name>
    <name type="synonym">Epeira ventricosa</name>
    <dbReference type="NCBI Taxonomy" id="182803"/>
    <lineage>
        <taxon>Eukaryota</taxon>
        <taxon>Metazoa</taxon>
        <taxon>Ecdysozoa</taxon>
        <taxon>Arthropoda</taxon>
        <taxon>Chelicerata</taxon>
        <taxon>Arachnida</taxon>
        <taxon>Araneae</taxon>
        <taxon>Araneomorphae</taxon>
        <taxon>Entelegynae</taxon>
        <taxon>Araneoidea</taxon>
        <taxon>Araneidae</taxon>
        <taxon>Araneus</taxon>
    </lineage>
</organism>
<evidence type="ECO:0000313" key="2">
    <source>
        <dbReference type="Proteomes" id="UP000499080"/>
    </source>
</evidence>
<evidence type="ECO:0000313" key="1">
    <source>
        <dbReference type="EMBL" id="GBO43350.1"/>
    </source>
</evidence>
<keyword evidence="2" id="KW-1185">Reference proteome</keyword>
<gene>
    <name evidence="1" type="ORF">AVEN_275731_1</name>
</gene>
<dbReference type="AlphaFoldDB" id="A0A4Y2X3J1"/>
<dbReference type="EMBL" id="BGPR01069747">
    <property type="protein sequence ID" value="GBO43350.1"/>
    <property type="molecule type" value="Genomic_DNA"/>
</dbReference>
<comment type="caution">
    <text evidence="1">The sequence shown here is derived from an EMBL/GenBank/DDBJ whole genome shotgun (WGS) entry which is preliminary data.</text>
</comment>
<dbReference type="Proteomes" id="UP000499080">
    <property type="component" value="Unassembled WGS sequence"/>
</dbReference>
<name>A0A4Y2X3J1_ARAVE</name>
<protein>
    <submittedName>
        <fullName evidence="1">Uncharacterized protein</fullName>
    </submittedName>
</protein>
<reference evidence="1 2" key="1">
    <citation type="journal article" date="2019" name="Sci. Rep.">
        <title>Orb-weaving spider Araneus ventricosus genome elucidates the spidroin gene catalogue.</title>
        <authorList>
            <person name="Kono N."/>
            <person name="Nakamura H."/>
            <person name="Ohtoshi R."/>
            <person name="Moran D.A.P."/>
            <person name="Shinohara A."/>
            <person name="Yoshida Y."/>
            <person name="Fujiwara M."/>
            <person name="Mori M."/>
            <person name="Tomita M."/>
            <person name="Arakawa K."/>
        </authorList>
    </citation>
    <scope>NUCLEOTIDE SEQUENCE [LARGE SCALE GENOMIC DNA]</scope>
</reference>
<sequence>MLRASHTYMSRITHDQLYLVVPHWGMQFQVPHKSATLDEAKVDLRTCTFAMTTRGVSQHETYYGSDIALLNLSQIEMTTLELVSPLQTYESHQRNDDWLPTFDLTFNRPNTRGIFSGFGFRTCGILRNKCRDLSPIPQREILIMSHASVVRQYALGLLVADYSSDCLEVIEIVFYNFPECRVDVCLLLFEEILREIFVVVFDREIQDEYNREESTEENASRGLVSYANAANELELALRYVEHHMAATPTDVMFMRR</sequence>
<proteinExistence type="predicted"/>
<accession>A0A4Y2X3J1</accession>